<dbReference type="Gene3D" id="3.40.50.1580">
    <property type="entry name" value="Nucleoside phosphorylase domain"/>
    <property type="match status" value="1"/>
</dbReference>
<feature type="domain" description="Nucleoside phosphorylase" evidence="6">
    <location>
        <begin position="15"/>
        <end position="258"/>
    </location>
</feature>
<dbReference type="CDD" id="cd09008">
    <property type="entry name" value="MTAN"/>
    <property type="match status" value="1"/>
</dbReference>
<dbReference type="InterPro" id="IPR000845">
    <property type="entry name" value="Nucleoside_phosphorylase_d"/>
</dbReference>
<dbReference type="InterPro" id="IPR010049">
    <property type="entry name" value="MTA_SAH_Nsdase"/>
</dbReference>
<dbReference type="GO" id="GO:0005829">
    <property type="term" value="C:cytosol"/>
    <property type="evidence" value="ECO:0007669"/>
    <property type="project" value="TreeGrafter"/>
</dbReference>
<evidence type="ECO:0000256" key="3">
    <source>
        <dbReference type="ARBA" id="ARBA00022605"/>
    </source>
</evidence>
<comment type="pathway">
    <text evidence="1">Amino-acid biosynthesis; L-methionine biosynthesis via salvage pathway; S-methyl-5-thio-alpha-D-ribose 1-phosphate from S-methyl-5'-thioadenosine (hydrolase route): step 1/2.</text>
</comment>
<dbReference type="NCBIfam" id="NF004079">
    <property type="entry name" value="PRK05584.1"/>
    <property type="match status" value="1"/>
</dbReference>
<dbReference type="AlphaFoldDB" id="A0A7Z7B0A1"/>
<dbReference type="PANTHER" id="PTHR46832">
    <property type="entry name" value="5'-METHYLTHIOADENOSINE/S-ADENOSYLHOMOCYSTEINE NUCLEOSIDASE"/>
    <property type="match status" value="1"/>
</dbReference>
<dbReference type="PANTHER" id="PTHR46832:SF1">
    <property type="entry name" value="5'-METHYLTHIOADENOSINE_S-ADENOSYLHOMOCYSTEINE NUCLEOSIDASE"/>
    <property type="match status" value="1"/>
</dbReference>
<evidence type="ECO:0000256" key="1">
    <source>
        <dbReference type="ARBA" id="ARBA00004945"/>
    </source>
</evidence>
<organism evidence="7 8">
    <name type="scientific">Paraburkholderia steynii</name>
    <dbReference type="NCBI Taxonomy" id="1245441"/>
    <lineage>
        <taxon>Bacteria</taxon>
        <taxon>Pseudomonadati</taxon>
        <taxon>Pseudomonadota</taxon>
        <taxon>Betaproteobacteria</taxon>
        <taxon>Burkholderiales</taxon>
        <taxon>Burkholderiaceae</taxon>
        <taxon>Paraburkholderia</taxon>
    </lineage>
</organism>
<comment type="caution">
    <text evidence="7">The sequence shown here is derived from an EMBL/GenBank/DDBJ whole genome shotgun (WGS) entry which is preliminary data.</text>
</comment>
<evidence type="ECO:0000259" key="6">
    <source>
        <dbReference type="Pfam" id="PF01048"/>
    </source>
</evidence>
<keyword evidence="5" id="KW-0486">Methionine biosynthesis</keyword>
<gene>
    <name evidence="7" type="ORF">SAMN04487926_101430</name>
</gene>
<protein>
    <recommendedName>
        <fullName evidence="2">adenosylhomocysteine nucleosidase</fullName>
        <ecNumber evidence="2">3.2.2.9</ecNumber>
    </recommendedName>
</protein>
<evidence type="ECO:0000256" key="5">
    <source>
        <dbReference type="ARBA" id="ARBA00023167"/>
    </source>
</evidence>
<evidence type="ECO:0000313" key="8">
    <source>
        <dbReference type="Proteomes" id="UP000198900"/>
    </source>
</evidence>
<dbReference type="UniPathway" id="UPA00904">
    <property type="reaction ID" value="UER00871"/>
</dbReference>
<keyword evidence="3" id="KW-0028">Amino-acid biosynthesis</keyword>
<sequence>MSALPSEATIPRRPLGVMAALPEELGDLVAAMRAEGAVETITHGKRDYHIGTVHGAPCVVTLGRVGKVAAAATVSALIHAFDVEAVVFTGVAGGVGPTVRIGDIVVAETLMQHDLDASPLFPRFEVPLLGISRFAADAPLAAALVSACERFVEEEGAALSQRFLTEAVPTVHRGLIISGDQFVASATSVDLLRAALPDALAVEMEGAAIAQVCYEYGVPCAIVRTISDTADAHAPASFVTFLTELAGTYSSGILRRFLSARG</sequence>
<dbReference type="RefSeq" id="WP_091774396.1">
    <property type="nucleotide sequence ID" value="NZ_FNDI01000001.1"/>
</dbReference>
<dbReference type="NCBIfam" id="TIGR01704">
    <property type="entry name" value="MTA_SAH-Nsdase"/>
    <property type="match status" value="1"/>
</dbReference>
<evidence type="ECO:0000256" key="4">
    <source>
        <dbReference type="ARBA" id="ARBA00022801"/>
    </source>
</evidence>
<dbReference type="GO" id="GO:0008782">
    <property type="term" value="F:adenosylhomocysteine nucleosidase activity"/>
    <property type="evidence" value="ECO:0007669"/>
    <property type="project" value="UniProtKB-EC"/>
</dbReference>
<reference evidence="7" key="1">
    <citation type="submission" date="2016-10" db="EMBL/GenBank/DDBJ databases">
        <authorList>
            <person name="Varghese N."/>
            <person name="Submissions S."/>
        </authorList>
    </citation>
    <scope>NUCLEOTIDE SEQUENCE [LARGE SCALE GENOMIC DNA]</scope>
    <source>
        <strain evidence="7">YR281</strain>
    </source>
</reference>
<keyword evidence="8" id="KW-1185">Reference proteome</keyword>
<dbReference type="EMBL" id="FNDI01000001">
    <property type="protein sequence ID" value="SDG96527.1"/>
    <property type="molecule type" value="Genomic_DNA"/>
</dbReference>
<dbReference type="EC" id="3.2.2.9" evidence="2"/>
<dbReference type="InterPro" id="IPR035994">
    <property type="entry name" value="Nucleoside_phosphorylase_sf"/>
</dbReference>
<dbReference type="SUPFAM" id="SSF53167">
    <property type="entry name" value="Purine and uridine phosphorylases"/>
    <property type="match status" value="1"/>
</dbReference>
<name>A0A7Z7B0A1_9BURK</name>
<dbReference type="GO" id="GO:0009164">
    <property type="term" value="P:nucleoside catabolic process"/>
    <property type="evidence" value="ECO:0007669"/>
    <property type="project" value="InterPro"/>
</dbReference>
<accession>A0A7Z7B0A1</accession>
<evidence type="ECO:0000313" key="7">
    <source>
        <dbReference type="EMBL" id="SDG96527.1"/>
    </source>
</evidence>
<dbReference type="GO" id="GO:0008930">
    <property type="term" value="F:methylthioadenosine nucleosidase activity"/>
    <property type="evidence" value="ECO:0007669"/>
    <property type="project" value="InterPro"/>
</dbReference>
<keyword evidence="4" id="KW-0378">Hydrolase</keyword>
<proteinExistence type="predicted"/>
<dbReference type="GO" id="GO:0019284">
    <property type="term" value="P:L-methionine salvage from S-adenosylmethionine"/>
    <property type="evidence" value="ECO:0007669"/>
    <property type="project" value="TreeGrafter"/>
</dbReference>
<dbReference type="Pfam" id="PF01048">
    <property type="entry name" value="PNP_UDP_1"/>
    <property type="match status" value="1"/>
</dbReference>
<dbReference type="GO" id="GO:0019509">
    <property type="term" value="P:L-methionine salvage from methylthioadenosine"/>
    <property type="evidence" value="ECO:0007669"/>
    <property type="project" value="UniProtKB-UniPathway"/>
</dbReference>
<evidence type="ECO:0000256" key="2">
    <source>
        <dbReference type="ARBA" id="ARBA00011974"/>
    </source>
</evidence>
<dbReference type="Proteomes" id="UP000198900">
    <property type="component" value="Unassembled WGS sequence"/>
</dbReference>